<organism evidence="1">
    <name type="scientific">Vitis vinifera</name>
    <name type="common">Grape</name>
    <dbReference type="NCBI Taxonomy" id="29760"/>
    <lineage>
        <taxon>Eukaryota</taxon>
        <taxon>Viridiplantae</taxon>
        <taxon>Streptophyta</taxon>
        <taxon>Embryophyta</taxon>
        <taxon>Tracheophyta</taxon>
        <taxon>Spermatophyta</taxon>
        <taxon>Magnoliopsida</taxon>
        <taxon>eudicotyledons</taxon>
        <taxon>Gunneridae</taxon>
        <taxon>Pentapetalae</taxon>
        <taxon>rosids</taxon>
        <taxon>Vitales</taxon>
        <taxon>Vitaceae</taxon>
        <taxon>Viteae</taxon>
        <taxon>Vitis</taxon>
    </lineage>
</organism>
<accession>A5AJW8</accession>
<evidence type="ECO:0000313" key="1">
    <source>
        <dbReference type="EMBL" id="CAN62553.1"/>
    </source>
</evidence>
<gene>
    <name evidence="1" type="ORF">VITISV_031354</name>
</gene>
<dbReference type="EMBL" id="AM428453">
    <property type="protein sequence ID" value="CAN62553.1"/>
    <property type="molecule type" value="Genomic_DNA"/>
</dbReference>
<name>A5AJW8_VITVI</name>
<reference evidence="1" key="1">
    <citation type="journal article" date="2007" name="PLoS ONE">
        <title>The first genome sequence of an elite grapevine cultivar (Pinot noir Vitis vinifera L.): coping with a highly heterozygous genome.</title>
        <authorList>
            <person name="Velasco R."/>
            <person name="Zharkikh A."/>
            <person name="Troggio M."/>
            <person name="Cartwright D.A."/>
            <person name="Cestaro A."/>
            <person name="Pruss D."/>
            <person name="Pindo M."/>
            <person name="FitzGerald L.M."/>
            <person name="Vezzulli S."/>
            <person name="Reid J."/>
            <person name="Malacarne G."/>
            <person name="Iliev D."/>
            <person name="Coppola G."/>
            <person name="Wardell B."/>
            <person name="Micheletti D."/>
            <person name="Macalma T."/>
            <person name="Facci M."/>
            <person name="Mitchell J.T."/>
            <person name="Perazzolli M."/>
            <person name="Eldredge G."/>
            <person name="Gatto P."/>
            <person name="Oyzerski R."/>
            <person name="Moretto M."/>
            <person name="Gutin N."/>
            <person name="Stefanini M."/>
            <person name="Chen Y."/>
            <person name="Segala C."/>
            <person name="Davenport C."/>
            <person name="Dematte L."/>
            <person name="Mraz A."/>
            <person name="Battilana J."/>
            <person name="Stormo K."/>
            <person name="Costa F."/>
            <person name="Tao Q."/>
            <person name="Si-Ammour A."/>
            <person name="Harkins T."/>
            <person name="Lackey A."/>
            <person name="Perbost C."/>
            <person name="Taillon B."/>
            <person name="Stella A."/>
            <person name="Solovyev V."/>
            <person name="Fawcett J.A."/>
            <person name="Sterck L."/>
            <person name="Vandepoele K."/>
            <person name="Grando S.M."/>
            <person name="Toppo S."/>
            <person name="Moser C."/>
            <person name="Lanchbury J."/>
            <person name="Bogden R."/>
            <person name="Skolnick M."/>
            <person name="Sgaramella V."/>
            <person name="Bhatnagar S.K."/>
            <person name="Fontana P."/>
            <person name="Gutin A."/>
            <person name="Van de Peer Y."/>
            <person name="Salamini F."/>
            <person name="Viola R."/>
        </authorList>
    </citation>
    <scope>NUCLEOTIDE SEQUENCE</scope>
</reference>
<proteinExistence type="predicted"/>
<sequence length="120" mass="13049">MLGATAIYKSRKSLAHLFFHLNPLEGHFPMGIAYIAVGNPIPVSSLTVSMDHSDTQVLQKKEEAELKIWGKDGEVFIAGATNIGLAVVPRSHNACQQVVTQSPGNLQIEDIVKKQLSISR</sequence>
<dbReference type="AlphaFoldDB" id="A5AJW8"/>
<protein>
    <submittedName>
        <fullName evidence="1">Uncharacterized protein</fullName>
    </submittedName>
</protein>